<dbReference type="AlphaFoldDB" id="A0A1T5M4W1"/>
<dbReference type="Pfam" id="PF00403">
    <property type="entry name" value="HMA"/>
    <property type="match status" value="1"/>
</dbReference>
<evidence type="ECO:0000256" key="1">
    <source>
        <dbReference type="ARBA" id="ARBA00022723"/>
    </source>
</evidence>
<name>A0A1T5M4W1_9FIRM</name>
<gene>
    <name evidence="3" type="ORF">SAMN02194393_03869</name>
</gene>
<dbReference type="Proteomes" id="UP000190285">
    <property type="component" value="Unassembled WGS sequence"/>
</dbReference>
<dbReference type="GO" id="GO:0006825">
    <property type="term" value="P:copper ion transport"/>
    <property type="evidence" value="ECO:0007669"/>
    <property type="project" value="InterPro"/>
</dbReference>
<protein>
    <submittedName>
        <fullName evidence="3">Copper ion binding protein</fullName>
    </submittedName>
</protein>
<evidence type="ECO:0000313" key="4">
    <source>
        <dbReference type="Proteomes" id="UP000190285"/>
    </source>
</evidence>
<dbReference type="GO" id="GO:0005507">
    <property type="term" value="F:copper ion binding"/>
    <property type="evidence" value="ECO:0007669"/>
    <property type="project" value="InterPro"/>
</dbReference>
<dbReference type="InterPro" id="IPR000428">
    <property type="entry name" value="Cu-bd"/>
</dbReference>
<dbReference type="InterPro" id="IPR036163">
    <property type="entry name" value="HMA_dom_sf"/>
</dbReference>
<dbReference type="PROSITE" id="PS01047">
    <property type="entry name" value="HMA_1"/>
    <property type="match status" value="1"/>
</dbReference>
<evidence type="ECO:0000313" key="3">
    <source>
        <dbReference type="EMBL" id="SKC83287.1"/>
    </source>
</evidence>
<dbReference type="STRING" id="36842.SAMN02194393_03869"/>
<dbReference type="CDD" id="cd00371">
    <property type="entry name" value="HMA"/>
    <property type="match status" value="1"/>
</dbReference>
<accession>A0A1T5M4W1</accession>
<dbReference type="PRINTS" id="PR00944">
    <property type="entry name" value="CUEXPORT"/>
</dbReference>
<dbReference type="InterPro" id="IPR006121">
    <property type="entry name" value="HMA_dom"/>
</dbReference>
<keyword evidence="4" id="KW-1185">Reference proteome</keyword>
<dbReference type="EMBL" id="FUZT01000010">
    <property type="protein sequence ID" value="SKC83287.1"/>
    <property type="molecule type" value="Genomic_DNA"/>
</dbReference>
<feature type="domain" description="HMA" evidence="2">
    <location>
        <begin position="1"/>
        <end position="66"/>
    </location>
</feature>
<dbReference type="PROSITE" id="PS50846">
    <property type="entry name" value="HMA_2"/>
    <property type="match status" value="1"/>
</dbReference>
<dbReference type="InterPro" id="IPR017969">
    <property type="entry name" value="Heavy-metal-associated_CS"/>
</dbReference>
<dbReference type="OrthoDB" id="9813965at2"/>
<sequence length="71" mass="7953">MKKMIVIEGMSCNHCTGRVERALSELDGVVVESVSVDKKNAVIKLEKEIDESVIRQTVDDAGYDVMEIREI</sequence>
<dbReference type="Gene3D" id="3.30.70.100">
    <property type="match status" value="1"/>
</dbReference>
<evidence type="ECO:0000259" key="2">
    <source>
        <dbReference type="PROSITE" id="PS50846"/>
    </source>
</evidence>
<reference evidence="4" key="1">
    <citation type="submission" date="2017-02" db="EMBL/GenBank/DDBJ databases">
        <authorList>
            <person name="Varghese N."/>
            <person name="Submissions S."/>
        </authorList>
    </citation>
    <scope>NUCLEOTIDE SEQUENCE [LARGE SCALE GENOMIC DNA]</scope>
    <source>
        <strain evidence="4">M1</strain>
    </source>
</reference>
<dbReference type="FunFam" id="3.30.70.100:FF:000001">
    <property type="entry name" value="ATPase copper transporting beta"/>
    <property type="match status" value="1"/>
</dbReference>
<proteinExistence type="predicted"/>
<keyword evidence="1" id="KW-0479">Metal-binding</keyword>
<organism evidence="3 4">
    <name type="scientific">Maledivibacter halophilus</name>
    <dbReference type="NCBI Taxonomy" id="36842"/>
    <lineage>
        <taxon>Bacteria</taxon>
        <taxon>Bacillati</taxon>
        <taxon>Bacillota</taxon>
        <taxon>Clostridia</taxon>
        <taxon>Peptostreptococcales</taxon>
        <taxon>Caminicellaceae</taxon>
        <taxon>Maledivibacter</taxon>
    </lineage>
</organism>
<dbReference type="SUPFAM" id="SSF55008">
    <property type="entry name" value="HMA, heavy metal-associated domain"/>
    <property type="match status" value="1"/>
</dbReference>
<dbReference type="RefSeq" id="WP_079493897.1">
    <property type="nucleotide sequence ID" value="NZ_FUZT01000010.1"/>
</dbReference>